<dbReference type="GO" id="GO:0045910">
    <property type="term" value="P:negative regulation of DNA recombination"/>
    <property type="evidence" value="ECO:0007669"/>
    <property type="project" value="TreeGrafter"/>
</dbReference>
<dbReference type="GeneID" id="17350486"/>
<dbReference type="Pfam" id="PF00538">
    <property type="entry name" value="Linker_histone"/>
    <property type="match status" value="1"/>
</dbReference>
<dbReference type="KEGG" id="cvr:CHLNCDRAFT_13133"/>
<comment type="subcellular location">
    <subcellularLocation>
        <location evidence="2">Chromosome</location>
    </subcellularLocation>
    <subcellularLocation>
        <location evidence="1">Nucleus</location>
    </subcellularLocation>
</comment>
<accession>E1ZSY9</accession>
<dbReference type="AlphaFoldDB" id="E1ZSY9"/>
<dbReference type="PANTHER" id="PTHR11467">
    <property type="entry name" value="HISTONE H1"/>
    <property type="match status" value="1"/>
</dbReference>
<dbReference type="GO" id="GO:0030261">
    <property type="term" value="P:chromosome condensation"/>
    <property type="evidence" value="ECO:0007669"/>
    <property type="project" value="TreeGrafter"/>
</dbReference>
<dbReference type="SMART" id="SM00526">
    <property type="entry name" value="H15"/>
    <property type="match status" value="1"/>
</dbReference>
<feature type="domain" description="H15" evidence="6">
    <location>
        <begin position="1"/>
        <end position="68"/>
    </location>
</feature>
<proteinExistence type="predicted"/>
<dbReference type="eggNOG" id="ENOG502RXWQ">
    <property type="taxonomic scope" value="Eukaryota"/>
</dbReference>
<evidence type="ECO:0000256" key="5">
    <source>
        <dbReference type="ARBA" id="ARBA00023242"/>
    </source>
</evidence>
<evidence type="ECO:0000256" key="3">
    <source>
        <dbReference type="ARBA" id="ARBA00022454"/>
    </source>
</evidence>
<feature type="non-terminal residue" evidence="7">
    <location>
        <position position="1"/>
    </location>
</feature>
<feature type="non-terminal residue" evidence="7">
    <location>
        <position position="75"/>
    </location>
</feature>
<dbReference type="SUPFAM" id="SSF46785">
    <property type="entry name" value="Winged helix' DNA-binding domain"/>
    <property type="match status" value="1"/>
</dbReference>
<name>E1ZSY9_CHLVA</name>
<evidence type="ECO:0000313" key="7">
    <source>
        <dbReference type="EMBL" id="EFN50989.1"/>
    </source>
</evidence>
<dbReference type="GO" id="GO:0005634">
    <property type="term" value="C:nucleus"/>
    <property type="evidence" value="ECO:0007669"/>
    <property type="project" value="UniProtKB-SubCell"/>
</dbReference>
<dbReference type="STRING" id="554065.E1ZSY9"/>
<dbReference type="GO" id="GO:0006334">
    <property type="term" value="P:nucleosome assembly"/>
    <property type="evidence" value="ECO:0007669"/>
    <property type="project" value="InterPro"/>
</dbReference>
<evidence type="ECO:0000256" key="1">
    <source>
        <dbReference type="ARBA" id="ARBA00004123"/>
    </source>
</evidence>
<dbReference type="InterPro" id="IPR005818">
    <property type="entry name" value="Histone_H1/H5_H15"/>
</dbReference>
<dbReference type="Gene3D" id="1.10.10.10">
    <property type="entry name" value="Winged helix-like DNA-binding domain superfamily/Winged helix DNA-binding domain"/>
    <property type="match status" value="1"/>
</dbReference>
<reference evidence="7 8" key="1">
    <citation type="journal article" date="2010" name="Plant Cell">
        <title>The Chlorella variabilis NC64A genome reveals adaptation to photosymbiosis, coevolution with viruses, and cryptic sex.</title>
        <authorList>
            <person name="Blanc G."/>
            <person name="Duncan G."/>
            <person name="Agarkova I."/>
            <person name="Borodovsky M."/>
            <person name="Gurnon J."/>
            <person name="Kuo A."/>
            <person name="Lindquist E."/>
            <person name="Lucas S."/>
            <person name="Pangilinan J."/>
            <person name="Polle J."/>
            <person name="Salamov A."/>
            <person name="Terry A."/>
            <person name="Yamada T."/>
            <person name="Dunigan D.D."/>
            <person name="Grigoriev I.V."/>
            <person name="Claverie J.M."/>
            <person name="Van Etten J.L."/>
        </authorList>
    </citation>
    <scope>NUCLEOTIDE SEQUENCE [LARGE SCALE GENOMIC DNA]</scope>
    <source>
        <strain evidence="7 8">NC64A</strain>
    </source>
</reference>
<dbReference type="PANTHER" id="PTHR11467:SF36">
    <property type="entry name" value="HISTONE 24-RELATED"/>
    <property type="match status" value="1"/>
</dbReference>
<evidence type="ECO:0000313" key="8">
    <source>
        <dbReference type="Proteomes" id="UP000008141"/>
    </source>
</evidence>
<evidence type="ECO:0000256" key="2">
    <source>
        <dbReference type="ARBA" id="ARBA00004286"/>
    </source>
</evidence>
<organism evidence="8">
    <name type="scientific">Chlorella variabilis</name>
    <name type="common">Green alga</name>
    <dbReference type="NCBI Taxonomy" id="554065"/>
    <lineage>
        <taxon>Eukaryota</taxon>
        <taxon>Viridiplantae</taxon>
        <taxon>Chlorophyta</taxon>
        <taxon>core chlorophytes</taxon>
        <taxon>Trebouxiophyceae</taxon>
        <taxon>Chlorellales</taxon>
        <taxon>Chlorellaceae</taxon>
        <taxon>Chlorella clade</taxon>
        <taxon>Chlorella</taxon>
    </lineage>
</organism>
<evidence type="ECO:0000256" key="4">
    <source>
        <dbReference type="ARBA" id="ARBA00023125"/>
    </source>
</evidence>
<keyword evidence="3" id="KW-0158">Chromosome</keyword>
<dbReference type="Proteomes" id="UP000008141">
    <property type="component" value="Unassembled WGS sequence"/>
</dbReference>
<dbReference type="RefSeq" id="XP_005843091.1">
    <property type="nucleotide sequence ID" value="XM_005843029.1"/>
</dbReference>
<dbReference type="GO" id="GO:0031492">
    <property type="term" value="F:nucleosomal DNA binding"/>
    <property type="evidence" value="ECO:0007669"/>
    <property type="project" value="TreeGrafter"/>
</dbReference>
<dbReference type="CDD" id="cd00073">
    <property type="entry name" value="H15"/>
    <property type="match status" value="1"/>
</dbReference>
<keyword evidence="5" id="KW-0539">Nucleus</keyword>
<keyword evidence="4" id="KW-0238">DNA-binding</keyword>
<evidence type="ECO:0000259" key="6">
    <source>
        <dbReference type="PROSITE" id="PS51504"/>
    </source>
</evidence>
<protein>
    <recommendedName>
        <fullName evidence="6">H15 domain-containing protein</fullName>
    </recommendedName>
</protein>
<dbReference type="OMA" id="DICIMIK"/>
<dbReference type="PROSITE" id="PS51504">
    <property type="entry name" value="H15"/>
    <property type="match status" value="1"/>
</dbReference>
<dbReference type="GO" id="GO:0003690">
    <property type="term" value="F:double-stranded DNA binding"/>
    <property type="evidence" value="ECO:0007669"/>
    <property type="project" value="TreeGrafter"/>
</dbReference>
<dbReference type="InterPro" id="IPR036388">
    <property type="entry name" value="WH-like_DNA-bd_sf"/>
</dbReference>
<keyword evidence="8" id="KW-1185">Reference proteome</keyword>
<dbReference type="InParanoid" id="E1ZSY9"/>
<dbReference type="OrthoDB" id="1110759at2759"/>
<dbReference type="InterPro" id="IPR036390">
    <property type="entry name" value="WH_DNA-bd_sf"/>
</dbReference>
<dbReference type="GO" id="GO:0000786">
    <property type="term" value="C:nucleosome"/>
    <property type="evidence" value="ECO:0007669"/>
    <property type="project" value="InterPro"/>
</dbReference>
<dbReference type="EMBL" id="GL433869">
    <property type="protein sequence ID" value="EFN50989.1"/>
    <property type="molecule type" value="Genomic_DNA"/>
</dbReference>
<sequence length="75" mass="8120">HPPYVTMVAAAIKALKERTGSSSKAIGKYIGTNYKVPAGFEKTLSQQLKRLAASGKLVKVKASFKLSEALKVRRT</sequence>
<gene>
    <name evidence="7" type="ORF">CHLNCDRAFT_13133</name>
</gene>